<evidence type="ECO:0000313" key="2">
    <source>
        <dbReference type="Proteomes" id="UP000093044"/>
    </source>
</evidence>
<accession>A0A1B2I3P5</accession>
<dbReference type="KEGG" id="cpor:BED41_05520"/>
<protein>
    <submittedName>
        <fullName evidence="1">Uncharacterized protein</fullName>
    </submittedName>
</protein>
<dbReference type="EMBL" id="CP016757">
    <property type="protein sequence ID" value="ANZ44594.1"/>
    <property type="molecule type" value="Genomic_DNA"/>
</dbReference>
<dbReference type="Proteomes" id="UP000093044">
    <property type="component" value="Chromosome"/>
</dbReference>
<evidence type="ECO:0000313" key="1">
    <source>
        <dbReference type="EMBL" id="ANZ44594.1"/>
    </source>
</evidence>
<organism evidence="1 2">
    <name type="scientific">Cloacibacillus porcorum</name>
    <dbReference type="NCBI Taxonomy" id="1197717"/>
    <lineage>
        <taxon>Bacteria</taxon>
        <taxon>Thermotogati</taxon>
        <taxon>Synergistota</taxon>
        <taxon>Synergistia</taxon>
        <taxon>Synergistales</taxon>
        <taxon>Synergistaceae</taxon>
        <taxon>Cloacibacillus</taxon>
    </lineage>
</organism>
<proteinExistence type="predicted"/>
<sequence>MLLLLVEKKGVDISYWFTPEGGDLPINTKAISTDMLSLTKGSQDQPTKLQITNIEHMSFPEIIVLQAQIRVYLDNIKKPILDYDRRMLLNILAACQRAVNSEPSERIKAI</sequence>
<gene>
    <name evidence="1" type="ORF">BED41_05520</name>
</gene>
<keyword evidence="2" id="KW-1185">Reference proteome</keyword>
<dbReference type="AlphaFoldDB" id="A0A1B2I3P5"/>
<reference evidence="1" key="1">
    <citation type="submission" date="2016-08" db="EMBL/GenBank/DDBJ databases">
        <title>Complete genome of Cloacibacillus porcorum.</title>
        <authorList>
            <person name="Looft T."/>
            <person name="Bayles D.O."/>
            <person name="Alt D.P."/>
        </authorList>
    </citation>
    <scope>NUCLEOTIDE SEQUENCE [LARGE SCALE GENOMIC DNA]</scope>
    <source>
        <strain evidence="1">CL-84</strain>
    </source>
</reference>
<name>A0A1B2I3P5_9BACT</name>